<sequence length="141" mass="15492">MFVTGAGALRTRDTEMTDHDLQRLIACLSTTPALQNLTLSNNMCSFPTVHKLREVIESKVLIGLRELHCAAITADDAAIGHLLEVFQANPHFCPRLKVVDMSGNSLGNRKAASQLARIFTSNSQFLSAWMELTHLNVSSNI</sequence>
<comment type="caution">
    <text evidence="1">The sequence shown here is derived from an EMBL/GenBank/DDBJ whole genome shotgun (WGS) entry which is preliminary data.</text>
</comment>
<dbReference type="Proteomes" id="UP001165121">
    <property type="component" value="Unassembled WGS sequence"/>
</dbReference>
<evidence type="ECO:0000313" key="1">
    <source>
        <dbReference type="EMBL" id="GMF50769.1"/>
    </source>
</evidence>
<dbReference type="SUPFAM" id="SSF52047">
    <property type="entry name" value="RNI-like"/>
    <property type="match status" value="1"/>
</dbReference>
<dbReference type="EMBL" id="BSXT01002773">
    <property type="protein sequence ID" value="GMF50769.1"/>
    <property type="molecule type" value="Genomic_DNA"/>
</dbReference>
<proteinExistence type="predicted"/>
<organism evidence="1 2">
    <name type="scientific">Phytophthora fragariaefolia</name>
    <dbReference type="NCBI Taxonomy" id="1490495"/>
    <lineage>
        <taxon>Eukaryota</taxon>
        <taxon>Sar</taxon>
        <taxon>Stramenopiles</taxon>
        <taxon>Oomycota</taxon>
        <taxon>Peronosporomycetes</taxon>
        <taxon>Peronosporales</taxon>
        <taxon>Peronosporaceae</taxon>
        <taxon>Phytophthora</taxon>
    </lineage>
</organism>
<evidence type="ECO:0000313" key="2">
    <source>
        <dbReference type="Proteomes" id="UP001165121"/>
    </source>
</evidence>
<accession>A0A9W6Y2N0</accession>
<reference evidence="1" key="1">
    <citation type="submission" date="2023-04" db="EMBL/GenBank/DDBJ databases">
        <title>Phytophthora fragariaefolia NBRC 109709.</title>
        <authorList>
            <person name="Ichikawa N."/>
            <person name="Sato H."/>
            <person name="Tonouchi N."/>
        </authorList>
    </citation>
    <scope>NUCLEOTIDE SEQUENCE</scope>
    <source>
        <strain evidence="1">NBRC 109709</strain>
    </source>
</reference>
<dbReference type="OrthoDB" id="120976at2759"/>
<keyword evidence="2" id="KW-1185">Reference proteome</keyword>
<gene>
    <name evidence="1" type="ORF">Pfra01_002032500</name>
</gene>
<protein>
    <submittedName>
        <fullName evidence="1">Unnamed protein product</fullName>
    </submittedName>
</protein>
<name>A0A9W6Y2N0_9STRA</name>
<dbReference type="InterPro" id="IPR032675">
    <property type="entry name" value="LRR_dom_sf"/>
</dbReference>
<dbReference type="AlphaFoldDB" id="A0A9W6Y2N0"/>
<dbReference type="Gene3D" id="3.80.10.10">
    <property type="entry name" value="Ribonuclease Inhibitor"/>
    <property type="match status" value="1"/>
</dbReference>